<proteinExistence type="predicted"/>
<dbReference type="InterPro" id="IPR020339">
    <property type="entry name" value="C20orf85-like"/>
</dbReference>
<dbReference type="EMBL" id="ACPB03004629">
    <property type="status" value="NOT_ANNOTATED_CDS"/>
    <property type="molecule type" value="Genomic_DNA"/>
</dbReference>
<name>T1HXQ1_RHOPR</name>
<accession>T1HXQ1</accession>
<keyword evidence="2" id="KW-1185">Reference proteome</keyword>
<dbReference type="VEuPathDB" id="VectorBase:RPRC008821"/>
<dbReference type="InParanoid" id="T1HXQ1"/>
<dbReference type="OMA" id="ESERKWA"/>
<dbReference type="GeneID" id="141453586"/>
<dbReference type="Proteomes" id="UP000015103">
    <property type="component" value="Unassembled WGS sequence"/>
</dbReference>
<dbReference type="AlphaFoldDB" id="T1HXQ1"/>
<dbReference type="eggNOG" id="ENOG502SZQV">
    <property type="taxonomic scope" value="Eukaryota"/>
</dbReference>
<dbReference type="EnsemblMetazoa" id="RPRC008821-RA">
    <property type="protein sequence ID" value="RPRC008821-PA"/>
    <property type="gene ID" value="RPRC008821"/>
</dbReference>
<organism evidence="1 2">
    <name type="scientific">Rhodnius prolixus</name>
    <name type="common">Triatomid bug</name>
    <dbReference type="NCBI Taxonomy" id="13249"/>
    <lineage>
        <taxon>Eukaryota</taxon>
        <taxon>Metazoa</taxon>
        <taxon>Ecdysozoa</taxon>
        <taxon>Arthropoda</taxon>
        <taxon>Hexapoda</taxon>
        <taxon>Insecta</taxon>
        <taxon>Pterygota</taxon>
        <taxon>Neoptera</taxon>
        <taxon>Paraneoptera</taxon>
        <taxon>Hemiptera</taxon>
        <taxon>Heteroptera</taxon>
        <taxon>Panheteroptera</taxon>
        <taxon>Cimicomorpha</taxon>
        <taxon>Reduviidae</taxon>
        <taxon>Triatominae</taxon>
        <taxon>Rhodnius</taxon>
    </lineage>
</organism>
<dbReference type="HOGENOM" id="CLU_2018052_0_0_1"/>
<evidence type="ECO:0000313" key="2">
    <source>
        <dbReference type="Proteomes" id="UP000015103"/>
    </source>
</evidence>
<dbReference type="RefSeq" id="XP_073983073.1">
    <property type="nucleotide sequence ID" value="XM_074126972.1"/>
</dbReference>
<sequence>MGISTINEVTVNALKNWADAIERERKGAILWNEKWGWIVDEYRSSVDELIDLRSKREYVEPKKHVDERTVLPFPVTTASEVGWLSSRPEFQLEKFGPYPYTKGWTNPPKPDPEVYQSFWEKEN</sequence>
<protein>
    <submittedName>
        <fullName evidence="1">Uncharacterized protein</fullName>
    </submittedName>
</protein>
<evidence type="ECO:0000313" key="1">
    <source>
        <dbReference type="EnsemblMetazoa" id="RPRC008821-PA"/>
    </source>
</evidence>
<dbReference type="Pfam" id="PF14945">
    <property type="entry name" value="LLC1"/>
    <property type="match status" value="1"/>
</dbReference>
<reference evidence="1" key="1">
    <citation type="submission" date="2015-05" db="UniProtKB">
        <authorList>
            <consortium name="EnsemblMetazoa"/>
        </authorList>
    </citation>
    <scope>IDENTIFICATION</scope>
</reference>